<dbReference type="InterPro" id="IPR009057">
    <property type="entry name" value="Homeodomain-like_sf"/>
</dbReference>
<dbReference type="FunFam" id="3.40.50.2300:FF:000018">
    <property type="entry name" value="DNA-binding transcriptional regulator NtrC"/>
    <property type="match status" value="1"/>
</dbReference>
<keyword evidence="5" id="KW-0805">Transcription regulation</keyword>
<dbReference type="SUPFAM" id="SSF46689">
    <property type="entry name" value="Homeodomain-like"/>
    <property type="match status" value="1"/>
</dbReference>
<dbReference type="PROSITE" id="PS50045">
    <property type="entry name" value="SIGMA54_INTERACT_4"/>
    <property type="match status" value="1"/>
</dbReference>
<dbReference type="Pfam" id="PF02954">
    <property type="entry name" value="HTH_8"/>
    <property type="match status" value="1"/>
</dbReference>
<reference evidence="12 13" key="1">
    <citation type="submission" date="2019-11" db="EMBL/GenBank/DDBJ databases">
        <authorList>
            <person name="Zheng R.K."/>
            <person name="Sun C.M."/>
        </authorList>
    </citation>
    <scope>NUCLEOTIDE SEQUENCE [LARGE SCALE GENOMIC DNA]</scope>
    <source>
        <strain evidence="12 13">SRB007</strain>
    </source>
</reference>
<dbReference type="CDD" id="cd00009">
    <property type="entry name" value="AAA"/>
    <property type="match status" value="1"/>
</dbReference>
<dbReference type="FunFam" id="3.40.50.300:FF:000006">
    <property type="entry name" value="DNA-binding transcriptional regulator NtrC"/>
    <property type="match status" value="1"/>
</dbReference>
<dbReference type="GO" id="GO:0005524">
    <property type="term" value="F:ATP binding"/>
    <property type="evidence" value="ECO:0007669"/>
    <property type="project" value="UniProtKB-KW"/>
</dbReference>
<dbReference type="Pfam" id="PF00072">
    <property type="entry name" value="Response_reg"/>
    <property type="match status" value="1"/>
</dbReference>
<dbReference type="GO" id="GO:0006355">
    <property type="term" value="P:regulation of DNA-templated transcription"/>
    <property type="evidence" value="ECO:0007669"/>
    <property type="project" value="InterPro"/>
</dbReference>
<dbReference type="InterPro" id="IPR058031">
    <property type="entry name" value="AAA_lid_NorR"/>
</dbReference>
<sequence length="449" mass="51292">MKSPYNVLVVDDEESILRLLKRELDSAERILHTAENAHRARQLLAKTRYDIIILDIRLPDADGMELYTEFKATQQDVEFILITGHGDIDSAVEAMRLGVYDYITKPFKLDRMELVLDRAYQRVSLHRENRGLRHTHESATRKTNLIGRSTPIKEINYLIEKLTPSEVPVLITGESGAGKDVVAHAIHSRSKRSDQPLIIKNCAMLHREMVRSELFGHRKGAFTGAAEAHEGLVSVAHKGTLFLDEIGDLPDDVQASLLRLLETKTYRRMGETEERRADVRFLFATNRDLGKAVEEGTFNEALYHRINVFNIHIPRLCKRKEDIPLLVEHFLTLLSQGQQKPAMSERTLQRLLSYDWPGNVRELRNVLERALILSENGVITDKTLPREVVRSGDEPKDDAPPMSLQNMEKEHIARVLSIYEGNRLKAAQVLGIGRKTLYRKIEKYGIEDV</sequence>
<dbReference type="InterPro" id="IPR027417">
    <property type="entry name" value="P-loop_NTPase"/>
</dbReference>
<dbReference type="Proteomes" id="UP000428328">
    <property type="component" value="Chromosome"/>
</dbReference>
<dbReference type="PANTHER" id="PTHR32071">
    <property type="entry name" value="TRANSCRIPTIONAL REGULATORY PROTEIN"/>
    <property type="match status" value="1"/>
</dbReference>
<organism evidence="12 13">
    <name type="scientific">Pseudodesulfovibrio cashew</name>
    <dbReference type="NCBI Taxonomy" id="2678688"/>
    <lineage>
        <taxon>Bacteria</taxon>
        <taxon>Pseudomonadati</taxon>
        <taxon>Thermodesulfobacteriota</taxon>
        <taxon>Desulfovibrionia</taxon>
        <taxon>Desulfovibrionales</taxon>
        <taxon>Desulfovibrionaceae</taxon>
    </lineage>
</organism>
<dbReference type="Gene3D" id="3.40.50.2300">
    <property type="match status" value="1"/>
</dbReference>
<keyword evidence="7" id="KW-0804">Transcription</keyword>
<dbReference type="InterPro" id="IPR025943">
    <property type="entry name" value="Sigma_54_int_dom_ATP-bd_2"/>
</dbReference>
<dbReference type="RefSeq" id="WP_158947650.1">
    <property type="nucleotide sequence ID" value="NZ_CP046400.1"/>
</dbReference>
<protein>
    <submittedName>
        <fullName evidence="12">Response regulator</fullName>
    </submittedName>
</protein>
<evidence type="ECO:0000256" key="8">
    <source>
        <dbReference type="PROSITE-ProRule" id="PRU00169"/>
    </source>
</evidence>
<evidence type="ECO:0000256" key="2">
    <source>
        <dbReference type="ARBA" id="ARBA00022741"/>
    </source>
</evidence>
<proteinExistence type="predicted"/>
<evidence type="ECO:0000256" key="7">
    <source>
        <dbReference type="ARBA" id="ARBA00023163"/>
    </source>
</evidence>
<evidence type="ECO:0000256" key="4">
    <source>
        <dbReference type="ARBA" id="ARBA00023012"/>
    </source>
</evidence>
<dbReference type="SUPFAM" id="SSF52540">
    <property type="entry name" value="P-loop containing nucleoside triphosphate hydrolases"/>
    <property type="match status" value="1"/>
</dbReference>
<dbReference type="InterPro" id="IPR025662">
    <property type="entry name" value="Sigma_54_int_dom_ATP-bd_1"/>
</dbReference>
<evidence type="ECO:0000256" key="3">
    <source>
        <dbReference type="ARBA" id="ARBA00022840"/>
    </source>
</evidence>
<evidence type="ECO:0000256" key="6">
    <source>
        <dbReference type="ARBA" id="ARBA00023125"/>
    </source>
</evidence>
<dbReference type="PANTHER" id="PTHR32071:SF119">
    <property type="entry name" value="SIGMA L-DEPENDENT TRANSCRIPTIONAL REGULATOR YPLP-RELATED"/>
    <property type="match status" value="1"/>
</dbReference>
<feature type="domain" description="Sigma-54 factor interaction" evidence="10">
    <location>
        <begin position="145"/>
        <end position="372"/>
    </location>
</feature>
<dbReference type="SMART" id="SM00448">
    <property type="entry name" value="REC"/>
    <property type="match status" value="1"/>
</dbReference>
<dbReference type="InterPro" id="IPR002078">
    <property type="entry name" value="Sigma_54_int"/>
</dbReference>
<feature type="modified residue" description="4-aspartylphosphate" evidence="8">
    <location>
        <position position="55"/>
    </location>
</feature>
<evidence type="ECO:0000256" key="9">
    <source>
        <dbReference type="SAM" id="Coils"/>
    </source>
</evidence>
<evidence type="ECO:0000256" key="1">
    <source>
        <dbReference type="ARBA" id="ARBA00022553"/>
    </source>
</evidence>
<dbReference type="GO" id="GO:0043565">
    <property type="term" value="F:sequence-specific DNA binding"/>
    <property type="evidence" value="ECO:0007669"/>
    <property type="project" value="InterPro"/>
</dbReference>
<dbReference type="Pfam" id="PF25601">
    <property type="entry name" value="AAA_lid_14"/>
    <property type="match status" value="1"/>
</dbReference>
<dbReference type="InterPro" id="IPR025944">
    <property type="entry name" value="Sigma_54_int_dom_CS"/>
</dbReference>
<dbReference type="PROSITE" id="PS00675">
    <property type="entry name" value="SIGMA54_INTERACT_1"/>
    <property type="match status" value="1"/>
</dbReference>
<evidence type="ECO:0000313" key="12">
    <source>
        <dbReference type="EMBL" id="QGY40389.1"/>
    </source>
</evidence>
<dbReference type="InterPro" id="IPR002197">
    <property type="entry name" value="HTH_Fis"/>
</dbReference>
<dbReference type="InterPro" id="IPR001789">
    <property type="entry name" value="Sig_transdc_resp-reg_receiver"/>
</dbReference>
<dbReference type="Gene3D" id="3.40.50.300">
    <property type="entry name" value="P-loop containing nucleotide triphosphate hydrolases"/>
    <property type="match status" value="1"/>
</dbReference>
<dbReference type="InterPro" id="IPR003593">
    <property type="entry name" value="AAA+_ATPase"/>
</dbReference>
<evidence type="ECO:0000259" key="11">
    <source>
        <dbReference type="PROSITE" id="PS50110"/>
    </source>
</evidence>
<gene>
    <name evidence="12" type="ORF">GM415_09690</name>
</gene>
<feature type="coiled-coil region" evidence="9">
    <location>
        <begin position="10"/>
        <end position="37"/>
    </location>
</feature>
<evidence type="ECO:0000313" key="13">
    <source>
        <dbReference type="Proteomes" id="UP000428328"/>
    </source>
</evidence>
<dbReference type="Pfam" id="PF00158">
    <property type="entry name" value="Sigma54_activat"/>
    <property type="match status" value="1"/>
</dbReference>
<name>A0A6I6JGV1_9BACT</name>
<dbReference type="PROSITE" id="PS50110">
    <property type="entry name" value="RESPONSE_REGULATORY"/>
    <property type="match status" value="1"/>
</dbReference>
<dbReference type="Gene3D" id="1.10.8.60">
    <property type="match status" value="1"/>
</dbReference>
<keyword evidence="1 8" id="KW-0597">Phosphoprotein</keyword>
<keyword evidence="4" id="KW-0902">Two-component regulatory system</keyword>
<dbReference type="Gene3D" id="1.10.10.60">
    <property type="entry name" value="Homeodomain-like"/>
    <property type="match status" value="1"/>
</dbReference>
<dbReference type="GO" id="GO:0000160">
    <property type="term" value="P:phosphorelay signal transduction system"/>
    <property type="evidence" value="ECO:0007669"/>
    <property type="project" value="UniProtKB-KW"/>
</dbReference>
<dbReference type="PRINTS" id="PR01590">
    <property type="entry name" value="HTHFIS"/>
</dbReference>
<accession>A0A6I6JGV1</accession>
<dbReference type="InterPro" id="IPR011006">
    <property type="entry name" value="CheY-like_superfamily"/>
</dbReference>
<keyword evidence="9" id="KW-0175">Coiled coil</keyword>
<dbReference type="EMBL" id="CP046400">
    <property type="protein sequence ID" value="QGY40389.1"/>
    <property type="molecule type" value="Genomic_DNA"/>
</dbReference>
<dbReference type="PROSITE" id="PS00688">
    <property type="entry name" value="SIGMA54_INTERACT_3"/>
    <property type="match status" value="1"/>
</dbReference>
<keyword evidence="2" id="KW-0547">Nucleotide-binding</keyword>
<feature type="domain" description="Response regulatory" evidence="11">
    <location>
        <begin position="6"/>
        <end position="120"/>
    </location>
</feature>
<keyword evidence="3" id="KW-0067">ATP-binding</keyword>
<evidence type="ECO:0000259" key="10">
    <source>
        <dbReference type="PROSITE" id="PS50045"/>
    </source>
</evidence>
<dbReference type="SMART" id="SM00382">
    <property type="entry name" value="AAA"/>
    <property type="match status" value="1"/>
</dbReference>
<dbReference type="KEGG" id="psel:GM415_09690"/>
<keyword evidence="13" id="KW-1185">Reference proteome</keyword>
<evidence type="ECO:0000256" key="5">
    <source>
        <dbReference type="ARBA" id="ARBA00023015"/>
    </source>
</evidence>
<dbReference type="SUPFAM" id="SSF52172">
    <property type="entry name" value="CheY-like"/>
    <property type="match status" value="1"/>
</dbReference>
<dbReference type="PROSITE" id="PS00676">
    <property type="entry name" value="SIGMA54_INTERACT_2"/>
    <property type="match status" value="1"/>
</dbReference>
<dbReference type="AlphaFoldDB" id="A0A6I6JGV1"/>
<keyword evidence="6" id="KW-0238">DNA-binding</keyword>